<dbReference type="SUPFAM" id="SSF54637">
    <property type="entry name" value="Thioesterase/thiol ester dehydrase-isomerase"/>
    <property type="match status" value="1"/>
</dbReference>
<dbReference type="GeneID" id="85493717"/>
<dbReference type="AlphaFoldDB" id="A0AA48I2D4"/>
<reference evidence="1" key="1">
    <citation type="journal article" date="2023" name="BMC Genomics">
        <title>Chromosome-level genome assemblies of Cutaneotrichosporon spp. (Trichosporonales, Basidiomycota) reveal imbalanced evolution between nucleotide sequences and chromosome synteny.</title>
        <authorList>
            <person name="Kobayashi Y."/>
            <person name="Kayamori A."/>
            <person name="Aoki K."/>
            <person name="Shiwa Y."/>
            <person name="Matsutani M."/>
            <person name="Fujita N."/>
            <person name="Sugita T."/>
            <person name="Iwasaki W."/>
            <person name="Tanaka N."/>
            <person name="Takashima M."/>
        </authorList>
    </citation>
    <scope>NUCLEOTIDE SEQUENCE</scope>
    <source>
        <strain evidence="1">HIS019</strain>
    </source>
</reference>
<dbReference type="Gene3D" id="3.10.129.10">
    <property type="entry name" value="Hotdog Thioesterase"/>
    <property type="match status" value="1"/>
</dbReference>
<gene>
    <name evidence="1" type="ORF">CcaverHIS019_0212080</name>
</gene>
<evidence type="ECO:0000313" key="2">
    <source>
        <dbReference type="Proteomes" id="UP001233271"/>
    </source>
</evidence>
<evidence type="ECO:0000313" key="1">
    <source>
        <dbReference type="EMBL" id="BEI89846.1"/>
    </source>
</evidence>
<proteinExistence type="predicted"/>
<keyword evidence="2" id="KW-1185">Reference proteome</keyword>
<sequence>MEPFTPAESAAYSNNMHRSDAEGFSAAHSVGADIHPISHSPIPPINAKGGRDVPAGWTAVYEGKVTRRWCNWLGSVHGACHAWIADNLCGFTLELLDAGPQFWGMPMRGGVTLALEMAYYDSTEIGREVRVSVRIDRMSGTNAFVTIDIDEIDEGKVVKRLASGRQLQTWRKAKL</sequence>
<dbReference type="RefSeq" id="XP_060455112.1">
    <property type="nucleotide sequence ID" value="XM_060598305.1"/>
</dbReference>
<protein>
    <recommendedName>
        <fullName evidence="3">Thioesterase domain-containing protein</fullName>
    </recommendedName>
</protein>
<dbReference type="KEGG" id="ccac:CcaHIS019_0212080"/>
<dbReference type="InterPro" id="IPR029069">
    <property type="entry name" value="HotDog_dom_sf"/>
</dbReference>
<organism evidence="1 2">
    <name type="scientific">Cutaneotrichosporon cavernicola</name>
    <dbReference type="NCBI Taxonomy" id="279322"/>
    <lineage>
        <taxon>Eukaryota</taxon>
        <taxon>Fungi</taxon>
        <taxon>Dikarya</taxon>
        <taxon>Basidiomycota</taxon>
        <taxon>Agaricomycotina</taxon>
        <taxon>Tremellomycetes</taxon>
        <taxon>Trichosporonales</taxon>
        <taxon>Trichosporonaceae</taxon>
        <taxon>Cutaneotrichosporon</taxon>
    </lineage>
</organism>
<name>A0AA48I2D4_9TREE</name>
<dbReference type="EMBL" id="AP028213">
    <property type="protein sequence ID" value="BEI89846.1"/>
    <property type="molecule type" value="Genomic_DNA"/>
</dbReference>
<accession>A0AA48I2D4</accession>
<dbReference type="Proteomes" id="UP001233271">
    <property type="component" value="Chromosome 2"/>
</dbReference>
<evidence type="ECO:0008006" key="3">
    <source>
        <dbReference type="Google" id="ProtNLM"/>
    </source>
</evidence>